<feature type="domain" description="AB hydrolase-1" evidence="1">
    <location>
        <begin position="17"/>
        <end position="260"/>
    </location>
</feature>
<sequence>MGKELEAMEKKHHHHHFVLVHGIGHGAWCWYKLVPLLRLAGHRVTAVDLAASGIHPQRLDEVASFADYAEPLMQAIAAVPALHERVVLVGHSYGGVGLAVAMERFPEKIAAAVFVTAIMPSPSSSMTTIAEEFFKGHPLEAYMDSKVEITHDRRSFSLAMGSNYLSTKLYQLSPPEDLALATSLLRPGSFFFKDLSDNMVLTEKNYGSVKRAFIVCKEDKAMVEDLQLWMVKRSPPPAEVKEIDGADHMVMLSKPKELCDLLLEVADRCQ</sequence>
<dbReference type="AlphaFoldDB" id="A0AAQ3Q4Q3"/>
<dbReference type="SUPFAM" id="SSF53474">
    <property type="entry name" value="alpha/beta-Hydrolases"/>
    <property type="match status" value="1"/>
</dbReference>
<evidence type="ECO:0000313" key="2">
    <source>
        <dbReference type="EMBL" id="WOK95992.1"/>
    </source>
</evidence>
<dbReference type="Proteomes" id="UP001327560">
    <property type="component" value="Chromosome 2"/>
</dbReference>
<dbReference type="EMBL" id="CP136891">
    <property type="protein sequence ID" value="WOK95992.1"/>
    <property type="molecule type" value="Genomic_DNA"/>
</dbReference>
<dbReference type="FunFam" id="3.40.50.1820:FF:000051">
    <property type="entry name" value="(S)-hydroxynitrile lyase"/>
    <property type="match status" value="1"/>
</dbReference>
<name>A0AAQ3Q4Q3_9LILI</name>
<dbReference type="GO" id="GO:0080031">
    <property type="term" value="F:methyl salicylate esterase activity"/>
    <property type="evidence" value="ECO:0007669"/>
    <property type="project" value="TreeGrafter"/>
</dbReference>
<dbReference type="GO" id="GO:0080030">
    <property type="term" value="F:methyl indole-3-acetate esterase activity"/>
    <property type="evidence" value="ECO:0007669"/>
    <property type="project" value="TreeGrafter"/>
</dbReference>
<dbReference type="Gene3D" id="3.40.50.1820">
    <property type="entry name" value="alpha/beta hydrolase"/>
    <property type="match status" value="1"/>
</dbReference>
<organism evidence="2 3">
    <name type="scientific">Canna indica</name>
    <name type="common">Indian-shot</name>
    <dbReference type="NCBI Taxonomy" id="4628"/>
    <lineage>
        <taxon>Eukaryota</taxon>
        <taxon>Viridiplantae</taxon>
        <taxon>Streptophyta</taxon>
        <taxon>Embryophyta</taxon>
        <taxon>Tracheophyta</taxon>
        <taxon>Spermatophyta</taxon>
        <taxon>Magnoliopsida</taxon>
        <taxon>Liliopsida</taxon>
        <taxon>Zingiberales</taxon>
        <taxon>Cannaceae</taxon>
        <taxon>Canna</taxon>
    </lineage>
</organism>
<dbReference type="Pfam" id="PF12697">
    <property type="entry name" value="Abhydrolase_6"/>
    <property type="match status" value="1"/>
</dbReference>
<dbReference type="InterPro" id="IPR000073">
    <property type="entry name" value="AB_hydrolase_1"/>
</dbReference>
<dbReference type="PANTHER" id="PTHR10992">
    <property type="entry name" value="METHYLESTERASE FAMILY MEMBER"/>
    <property type="match status" value="1"/>
</dbReference>
<evidence type="ECO:0000259" key="1">
    <source>
        <dbReference type="Pfam" id="PF12697"/>
    </source>
</evidence>
<keyword evidence="3" id="KW-1185">Reference proteome</keyword>
<dbReference type="GO" id="GO:0080032">
    <property type="term" value="F:methyl jasmonate esterase activity"/>
    <property type="evidence" value="ECO:0007669"/>
    <property type="project" value="TreeGrafter"/>
</dbReference>
<dbReference type="InterPro" id="IPR045889">
    <property type="entry name" value="MES/HNL"/>
</dbReference>
<dbReference type="PANTHER" id="PTHR10992:SF943">
    <property type="entry name" value="METHYLESTERASE 10"/>
    <property type="match status" value="1"/>
</dbReference>
<protein>
    <recommendedName>
        <fullName evidence="1">AB hydrolase-1 domain-containing protein</fullName>
    </recommendedName>
</protein>
<evidence type="ECO:0000313" key="3">
    <source>
        <dbReference type="Proteomes" id="UP001327560"/>
    </source>
</evidence>
<reference evidence="2 3" key="1">
    <citation type="submission" date="2023-10" db="EMBL/GenBank/DDBJ databases">
        <title>Chromosome-scale genome assembly provides insights into flower coloration mechanisms of Canna indica.</title>
        <authorList>
            <person name="Li C."/>
        </authorList>
    </citation>
    <scope>NUCLEOTIDE SEQUENCE [LARGE SCALE GENOMIC DNA]</scope>
    <source>
        <tissue evidence="2">Flower</tissue>
    </source>
</reference>
<dbReference type="GO" id="GO:0009694">
    <property type="term" value="P:jasmonic acid metabolic process"/>
    <property type="evidence" value="ECO:0007669"/>
    <property type="project" value="TreeGrafter"/>
</dbReference>
<dbReference type="GO" id="GO:0009696">
    <property type="term" value="P:salicylic acid metabolic process"/>
    <property type="evidence" value="ECO:0007669"/>
    <property type="project" value="TreeGrafter"/>
</dbReference>
<accession>A0AAQ3Q4Q3</accession>
<proteinExistence type="predicted"/>
<dbReference type="InterPro" id="IPR029058">
    <property type="entry name" value="AB_hydrolase_fold"/>
</dbReference>
<gene>
    <name evidence="2" type="ORF">Cni_G04699</name>
</gene>